<dbReference type="SUPFAM" id="SSF46689">
    <property type="entry name" value="Homeodomain-like"/>
    <property type="match status" value="1"/>
</dbReference>
<dbReference type="PANTHER" id="PTHR30328">
    <property type="entry name" value="TRANSCRIPTIONAL REPRESSOR"/>
    <property type="match status" value="1"/>
</dbReference>
<dbReference type="SUPFAM" id="SSF48498">
    <property type="entry name" value="Tetracyclin repressor-like, C-terminal domain"/>
    <property type="match status" value="1"/>
</dbReference>
<dbReference type="Pfam" id="PF17926">
    <property type="entry name" value="TetR_C_21"/>
    <property type="match status" value="1"/>
</dbReference>
<proteinExistence type="predicted"/>
<accession>A0ABZ1I4T4</accession>
<keyword evidence="5" id="KW-1185">Reference proteome</keyword>
<evidence type="ECO:0000256" key="1">
    <source>
        <dbReference type="ARBA" id="ARBA00023125"/>
    </source>
</evidence>
<dbReference type="PANTHER" id="PTHR30328:SF54">
    <property type="entry name" value="HTH-TYPE TRANSCRIPTIONAL REPRESSOR SCO4008"/>
    <property type="match status" value="1"/>
</dbReference>
<dbReference type="InterPro" id="IPR041467">
    <property type="entry name" value="Sco4008_C"/>
</dbReference>
<dbReference type="Gene3D" id="1.10.357.10">
    <property type="entry name" value="Tetracycline Repressor, domain 2"/>
    <property type="match status" value="1"/>
</dbReference>
<organism evidence="4 5">
    <name type="scientific">Amycolatopsis rhabdoformis</name>
    <dbReference type="NCBI Taxonomy" id="1448059"/>
    <lineage>
        <taxon>Bacteria</taxon>
        <taxon>Bacillati</taxon>
        <taxon>Actinomycetota</taxon>
        <taxon>Actinomycetes</taxon>
        <taxon>Pseudonocardiales</taxon>
        <taxon>Pseudonocardiaceae</taxon>
        <taxon>Amycolatopsis</taxon>
    </lineage>
</organism>
<dbReference type="InterPro" id="IPR001647">
    <property type="entry name" value="HTH_TetR"/>
</dbReference>
<dbReference type="PRINTS" id="PR00455">
    <property type="entry name" value="HTHTETR"/>
</dbReference>
<dbReference type="RefSeq" id="WP_326567764.1">
    <property type="nucleotide sequence ID" value="NZ_CP142149.1"/>
</dbReference>
<protein>
    <submittedName>
        <fullName evidence="4">TetR family transcriptional regulator</fullName>
    </submittedName>
</protein>
<dbReference type="InterPro" id="IPR009057">
    <property type="entry name" value="Homeodomain-like_sf"/>
</dbReference>
<feature type="DNA-binding region" description="H-T-H motif" evidence="2">
    <location>
        <begin position="32"/>
        <end position="51"/>
    </location>
</feature>
<evidence type="ECO:0000313" key="5">
    <source>
        <dbReference type="Proteomes" id="UP001330812"/>
    </source>
</evidence>
<evidence type="ECO:0000313" key="4">
    <source>
        <dbReference type="EMBL" id="WSE28766.1"/>
    </source>
</evidence>
<name>A0ABZ1I4T4_9PSEU</name>
<dbReference type="InterPro" id="IPR036271">
    <property type="entry name" value="Tet_transcr_reg_TetR-rel_C_sf"/>
</dbReference>
<sequence>MAEAPRDAAATRRRILDAATEEFSAAGFGGGRVGRIAERAQANQRMIYAYFGSKDGLFEAVLTEKVLQAQAAVTFDALDLPGYACQVFDFYRANPRMVRLNLWQALERPDLLGSLEPVARAMADKVAGIAEAQASGAVSAALPAEVLLDLILALTYGNIAQAGDAGAWPDSRRAALAVAVERLIVGGG</sequence>
<keyword evidence="1 2" id="KW-0238">DNA-binding</keyword>
<dbReference type="Pfam" id="PF00440">
    <property type="entry name" value="TetR_N"/>
    <property type="match status" value="1"/>
</dbReference>
<gene>
    <name evidence="4" type="ORF">VSH64_39015</name>
</gene>
<dbReference type="EMBL" id="CP142149">
    <property type="protein sequence ID" value="WSE28766.1"/>
    <property type="molecule type" value="Genomic_DNA"/>
</dbReference>
<dbReference type="Proteomes" id="UP001330812">
    <property type="component" value="Chromosome"/>
</dbReference>
<feature type="domain" description="HTH tetR-type" evidence="3">
    <location>
        <begin position="9"/>
        <end position="69"/>
    </location>
</feature>
<reference evidence="4 5" key="1">
    <citation type="journal article" date="2015" name="Int. J. Syst. Evol. Microbiol.">
        <title>Amycolatopsis rhabdoformis sp. nov., an actinomycete isolated from a tropical forest soil.</title>
        <authorList>
            <person name="Souza W.R."/>
            <person name="Silva R.E."/>
            <person name="Goodfellow M."/>
            <person name="Busarakam K."/>
            <person name="Figueiro F.S."/>
            <person name="Ferreira D."/>
            <person name="Rodrigues-Filho E."/>
            <person name="Moraes L.A.B."/>
            <person name="Zucchi T.D."/>
        </authorList>
    </citation>
    <scope>NUCLEOTIDE SEQUENCE [LARGE SCALE GENOMIC DNA]</scope>
    <source>
        <strain evidence="4 5">NCIMB 14900</strain>
    </source>
</reference>
<evidence type="ECO:0000259" key="3">
    <source>
        <dbReference type="PROSITE" id="PS50977"/>
    </source>
</evidence>
<dbReference type="InterPro" id="IPR050109">
    <property type="entry name" value="HTH-type_TetR-like_transc_reg"/>
</dbReference>
<evidence type="ECO:0000256" key="2">
    <source>
        <dbReference type="PROSITE-ProRule" id="PRU00335"/>
    </source>
</evidence>
<dbReference type="PROSITE" id="PS50977">
    <property type="entry name" value="HTH_TETR_2"/>
    <property type="match status" value="1"/>
</dbReference>